<gene>
    <name evidence="1" type="ORF">SLEP1_g9084</name>
</gene>
<evidence type="ECO:0000313" key="2">
    <source>
        <dbReference type="Proteomes" id="UP001054252"/>
    </source>
</evidence>
<name>A0AAV5I3U8_9ROSI</name>
<dbReference type="Proteomes" id="UP001054252">
    <property type="component" value="Unassembled WGS sequence"/>
</dbReference>
<keyword evidence="2" id="KW-1185">Reference proteome</keyword>
<dbReference type="AlphaFoldDB" id="A0AAV5I3U8"/>
<evidence type="ECO:0000313" key="1">
    <source>
        <dbReference type="EMBL" id="GKU95763.1"/>
    </source>
</evidence>
<sequence>MMLDDLACKLEIMAFVLRLKLLSLSDVQINSHQ</sequence>
<accession>A0AAV5I3U8</accession>
<proteinExistence type="predicted"/>
<protein>
    <submittedName>
        <fullName evidence="1">Uncharacterized protein</fullName>
    </submittedName>
</protein>
<reference evidence="1 2" key="1">
    <citation type="journal article" date="2021" name="Commun. Biol.">
        <title>The genome of Shorea leprosula (Dipterocarpaceae) highlights the ecological relevance of drought in aseasonal tropical rainforests.</title>
        <authorList>
            <person name="Ng K.K.S."/>
            <person name="Kobayashi M.J."/>
            <person name="Fawcett J.A."/>
            <person name="Hatakeyama M."/>
            <person name="Paape T."/>
            <person name="Ng C.H."/>
            <person name="Ang C.C."/>
            <person name="Tnah L.H."/>
            <person name="Lee C.T."/>
            <person name="Nishiyama T."/>
            <person name="Sese J."/>
            <person name="O'Brien M.J."/>
            <person name="Copetti D."/>
            <person name="Mohd Noor M.I."/>
            <person name="Ong R.C."/>
            <person name="Putra M."/>
            <person name="Sireger I.Z."/>
            <person name="Indrioko S."/>
            <person name="Kosugi Y."/>
            <person name="Izuno A."/>
            <person name="Isagi Y."/>
            <person name="Lee S.L."/>
            <person name="Shimizu K.K."/>
        </authorList>
    </citation>
    <scope>NUCLEOTIDE SEQUENCE [LARGE SCALE GENOMIC DNA]</scope>
    <source>
        <strain evidence="1">214</strain>
    </source>
</reference>
<dbReference type="EMBL" id="BPVZ01000009">
    <property type="protein sequence ID" value="GKU95763.1"/>
    <property type="molecule type" value="Genomic_DNA"/>
</dbReference>
<organism evidence="1 2">
    <name type="scientific">Rubroshorea leprosula</name>
    <dbReference type="NCBI Taxonomy" id="152421"/>
    <lineage>
        <taxon>Eukaryota</taxon>
        <taxon>Viridiplantae</taxon>
        <taxon>Streptophyta</taxon>
        <taxon>Embryophyta</taxon>
        <taxon>Tracheophyta</taxon>
        <taxon>Spermatophyta</taxon>
        <taxon>Magnoliopsida</taxon>
        <taxon>eudicotyledons</taxon>
        <taxon>Gunneridae</taxon>
        <taxon>Pentapetalae</taxon>
        <taxon>rosids</taxon>
        <taxon>malvids</taxon>
        <taxon>Malvales</taxon>
        <taxon>Dipterocarpaceae</taxon>
        <taxon>Rubroshorea</taxon>
    </lineage>
</organism>
<comment type="caution">
    <text evidence="1">The sequence shown here is derived from an EMBL/GenBank/DDBJ whole genome shotgun (WGS) entry which is preliminary data.</text>
</comment>